<evidence type="ECO:0000313" key="3">
    <source>
        <dbReference type="Proteomes" id="UP000002098"/>
    </source>
</evidence>
<dbReference type="RefSeq" id="YP_009639917.1">
    <property type="nucleotide sequence ID" value="NC_004629.1"/>
</dbReference>
<protein>
    <submittedName>
        <fullName evidence="2">PHIKZ144.1</fullName>
    </submittedName>
</protein>
<organism evidence="2 3">
    <name type="scientific">Pseudomonas phage phiKZ</name>
    <dbReference type="NCBI Taxonomy" id="2905945"/>
    <lineage>
        <taxon>Viruses</taxon>
        <taxon>Duplodnaviria</taxon>
        <taxon>Heunggongvirae</taxon>
        <taxon>Uroviricota</taxon>
        <taxon>Caudoviricetes</taxon>
        <taxon>Chimalliviridae</taxon>
        <taxon>Phikzvirus</taxon>
        <taxon>Phikzvirus phiKZ</taxon>
    </lineage>
</organism>
<name>L7SZ22_BPDPK</name>
<feature type="compositionally biased region" description="Basic and acidic residues" evidence="1">
    <location>
        <begin position="10"/>
        <end position="20"/>
    </location>
</feature>
<evidence type="ECO:0000256" key="1">
    <source>
        <dbReference type="SAM" id="MobiDB-lite"/>
    </source>
</evidence>
<sequence length="20" mass="2256">MESMVSCETSPHDKPHLVPM</sequence>
<dbReference type="Proteomes" id="UP000002098">
    <property type="component" value="Segment"/>
</dbReference>
<reference evidence="2 3" key="1">
    <citation type="journal article" date="2002" name="J. Mol. Biol.">
        <title>The genome of bacteriophage phiKZ of Pseudomonas aeruginosa.</title>
        <authorList>
            <person name="Mesyanzhinov V.V."/>
            <person name="Robben J."/>
            <person name="Grymonprez B."/>
            <person name="Kostyuchenko V.A."/>
            <person name="Bourkaltseva M.V."/>
            <person name="Sykilinda N.N."/>
            <person name="Krylov V.N."/>
            <person name="Volckaert G."/>
        </authorList>
    </citation>
    <scope>NUCLEOTIDE SEQUENCE</scope>
</reference>
<dbReference type="EMBL" id="AF399011">
    <property type="protein sequence ID" value="AGC26336.1"/>
    <property type="molecule type" value="Genomic_DNA"/>
</dbReference>
<evidence type="ECO:0000313" key="2">
    <source>
        <dbReference type="EMBL" id="AGC26336.1"/>
    </source>
</evidence>
<accession>L7SZ22</accession>
<dbReference type="GeneID" id="40340262"/>
<feature type="region of interest" description="Disordered" evidence="1">
    <location>
        <begin position="1"/>
        <end position="20"/>
    </location>
</feature>
<proteinExistence type="predicted"/>
<keyword evidence="3" id="KW-1185">Reference proteome</keyword>
<dbReference type="KEGG" id="vg:40340262"/>
<organismHost>
    <name type="scientific">Pseudomonas aeruginosa</name>
    <dbReference type="NCBI Taxonomy" id="287"/>
</organismHost>